<dbReference type="RefSeq" id="WP_067688998.1">
    <property type="nucleotide sequence ID" value="NZ_LLZH01000085.1"/>
</dbReference>
<dbReference type="OrthoDB" id="4829960at2"/>
<evidence type="ECO:0008006" key="3">
    <source>
        <dbReference type="Google" id="ProtNLM"/>
    </source>
</evidence>
<dbReference type="Proteomes" id="UP000053244">
    <property type="component" value="Unassembled WGS sequence"/>
</dbReference>
<dbReference type="PIRSF" id="PIRSF021525">
    <property type="entry name" value="UCP021525"/>
    <property type="match status" value="1"/>
</dbReference>
<evidence type="ECO:0000313" key="1">
    <source>
        <dbReference type="EMBL" id="KUL36746.1"/>
    </source>
</evidence>
<protein>
    <recommendedName>
        <fullName evidence="3">Nucleotidyltransferase</fullName>
    </recommendedName>
</protein>
<sequence>MFDLTRADPSLLHLVDEVVAELLARSSRLLPDEVLLVGAHCRDILQSAFGHDFLLRVTSDIDLGLAMANWAAYDELAMAFPSAGNTGIRFRVADVTADLLPFGPVEDPPGTVTPASRREPMSVWGFTEVFAAAPSLRLPSAGTIRMPTAAGYAALKLAAWLDRSTYGEYKDAADIGAVLYWYSKSLDIENRIYETSRGQELLVQEKLDNAAAAARALGNDIVTVIGTDRLAEIAGRWLTSPKHLLAYHMTVSNALDWPHSHDRRLALILALERGLALS</sequence>
<keyword evidence="2" id="KW-1185">Reference proteome</keyword>
<dbReference type="InterPro" id="IPR014513">
    <property type="entry name" value="UCP021525"/>
</dbReference>
<evidence type="ECO:0000313" key="2">
    <source>
        <dbReference type="Proteomes" id="UP000053244"/>
    </source>
</evidence>
<gene>
    <name evidence="1" type="ORF">ADL15_13035</name>
</gene>
<reference evidence="1 2" key="1">
    <citation type="submission" date="2015-10" db="EMBL/GenBank/DDBJ databases">
        <authorList>
            <person name="Gilbert D.G."/>
        </authorList>
    </citation>
    <scope>NUCLEOTIDE SEQUENCE [LARGE SCALE GENOMIC DNA]</scope>
    <source>
        <strain evidence="1 2">NRRL B-16712</strain>
    </source>
</reference>
<dbReference type="AlphaFoldDB" id="A0A0X3V0G7"/>
<organism evidence="1 2">
    <name type="scientific">Actinoplanes awajinensis subsp. mycoplanecinus</name>
    <dbReference type="NCBI Taxonomy" id="135947"/>
    <lineage>
        <taxon>Bacteria</taxon>
        <taxon>Bacillati</taxon>
        <taxon>Actinomycetota</taxon>
        <taxon>Actinomycetes</taxon>
        <taxon>Micromonosporales</taxon>
        <taxon>Micromonosporaceae</taxon>
        <taxon>Actinoplanes</taxon>
    </lineage>
</organism>
<name>A0A0X3V0G7_9ACTN</name>
<comment type="caution">
    <text evidence="1">The sequence shown here is derived from an EMBL/GenBank/DDBJ whole genome shotgun (WGS) entry which is preliminary data.</text>
</comment>
<proteinExistence type="predicted"/>
<accession>A0A0X3V0G7</accession>
<dbReference type="EMBL" id="LLZH01000085">
    <property type="protein sequence ID" value="KUL36746.1"/>
    <property type="molecule type" value="Genomic_DNA"/>
</dbReference>